<evidence type="ECO:0000313" key="1">
    <source>
        <dbReference type="Proteomes" id="UP000790787"/>
    </source>
</evidence>
<gene>
    <name evidence="2" type="primary">LOC142180858</name>
</gene>
<accession>A0AC58UHU1</accession>
<dbReference type="Proteomes" id="UP000790787">
    <property type="component" value="Chromosome 5"/>
</dbReference>
<organism evidence="1 2">
    <name type="scientific">Nicotiana tabacum</name>
    <name type="common">Common tobacco</name>
    <dbReference type="NCBI Taxonomy" id="4097"/>
    <lineage>
        <taxon>Eukaryota</taxon>
        <taxon>Viridiplantae</taxon>
        <taxon>Streptophyta</taxon>
        <taxon>Embryophyta</taxon>
        <taxon>Tracheophyta</taxon>
        <taxon>Spermatophyta</taxon>
        <taxon>Magnoliopsida</taxon>
        <taxon>eudicotyledons</taxon>
        <taxon>Gunneridae</taxon>
        <taxon>Pentapetalae</taxon>
        <taxon>asterids</taxon>
        <taxon>lamiids</taxon>
        <taxon>Solanales</taxon>
        <taxon>Solanaceae</taxon>
        <taxon>Nicotianoideae</taxon>
        <taxon>Nicotianeae</taxon>
        <taxon>Nicotiana</taxon>
    </lineage>
</organism>
<reference evidence="1" key="1">
    <citation type="journal article" date="2014" name="Nat. Commun.">
        <title>The tobacco genome sequence and its comparison with those of tomato and potato.</title>
        <authorList>
            <person name="Sierro N."/>
            <person name="Battey J.N."/>
            <person name="Ouadi S."/>
            <person name="Bakaher N."/>
            <person name="Bovet L."/>
            <person name="Willig A."/>
            <person name="Goepfert S."/>
            <person name="Peitsch M.C."/>
            <person name="Ivanov N.V."/>
        </authorList>
    </citation>
    <scope>NUCLEOTIDE SEQUENCE [LARGE SCALE GENOMIC DNA]</scope>
</reference>
<proteinExistence type="predicted"/>
<reference evidence="2" key="2">
    <citation type="submission" date="2025-08" db="UniProtKB">
        <authorList>
            <consortium name="RefSeq"/>
        </authorList>
    </citation>
    <scope>IDENTIFICATION</scope>
    <source>
        <tissue evidence="2">Leaf</tissue>
    </source>
</reference>
<name>A0AC58UHU1_TOBAC</name>
<evidence type="ECO:0000313" key="2">
    <source>
        <dbReference type="RefSeq" id="XP_075109058.1"/>
    </source>
</evidence>
<sequence>MIPDKQWMELIHDRLDNTYILGVENFLDYAFKILGETREIRCPCVKCCNAISGTHELVRSHLIVHGIVQNYILWYHHEERLGESSSDYEFVGDKINEEGDGGDELHEILRDLYPTFEGDNINNDGDGKFEEEPNIEAKRFYRILKDFEQPLYQDSKVSKLSTLVKLLHIKSIGNWSNASFTILLKLLKEDLLPDGLNLLDSYYKAKKNDDKSLESCEVCGASRWKEDKRSGETKFKSGKKIPYKILHYFSLKPRLQRLFMSSKISTLMRWHHDKRFDDGIMRHPADLITWKTFDELHQSFASEPRNIRLGLASDGFQAFGNSKTPYSI</sequence>
<keyword evidence="1" id="KW-1185">Reference proteome</keyword>
<dbReference type="RefSeq" id="XP_075109058.1">
    <property type="nucleotide sequence ID" value="XM_075252957.1"/>
</dbReference>
<protein>
    <submittedName>
        <fullName evidence="2">Uncharacterized protein LOC142180858</fullName>
    </submittedName>
</protein>